<accession>A0A6V7QSL8</accession>
<evidence type="ECO:0000256" key="2">
    <source>
        <dbReference type="SAM" id="Phobius"/>
    </source>
</evidence>
<evidence type="ECO:0000313" key="3">
    <source>
        <dbReference type="EMBL" id="CAD1846153.1"/>
    </source>
</evidence>
<dbReference type="PANTHER" id="PTHR11040">
    <property type="entry name" value="ZINC/IRON TRANSPORTER"/>
    <property type="match status" value="1"/>
</dbReference>
<keyword evidence="2" id="KW-1133">Transmembrane helix</keyword>
<sequence length="136" mass="13357">MTLSASQTAGGSCGCTAEEEEGCRDDAAALRLKLAAILVAGMVGVAIPLAAEEEEGCRDDAVAEAGGDGGDPGGGDAGRGDLAGGGVEATGLLSTESGFFALAKAFAAGVILATGFVHMLHDSEAALTDPYLPRFP</sequence>
<name>A0A6V7QSL8_ANACO</name>
<feature type="compositionally biased region" description="Gly residues" evidence="1">
    <location>
        <begin position="66"/>
        <end position="82"/>
    </location>
</feature>
<keyword evidence="2" id="KW-0472">Membrane</keyword>
<feature type="region of interest" description="Disordered" evidence="1">
    <location>
        <begin position="57"/>
        <end position="82"/>
    </location>
</feature>
<evidence type="ECO:0000256" key="1">
    <source>
        <dbReference type="SAM" id="MobiDB-lite"/>
    </source>
</evidence>
<dbReference type="PANTHER" id="PTHR11040:SF44">
    <property type="entry name" value="PROTEIN ZNTC-RELATED"/>
    <property type="match status" value="1"/>
</dbReference>
<reference evidence="3" key="1">
    <citation type="submission" date="2020-07" db="EMBL/GenBank/DDBJ databases">
        <authorList>
            <person name="Lin J."/>
        </authorList>
    </citation>
    <scope>NUCLEOTIDE SEQUENCE</scope>
</reference>
<dbReference type="EMBL" id="CAJEUB010000012">
    <property type="protein sequence ID" value="CAD1846153.1"/>
    <property type="molecule type" value="Genomic_DNA"/>
</dbReference>
<feature type="transmembrane region" description="Helical" evidence="2">
    <location>
        <begin position="99"/>
        <end position="120"/>
    </location>
</feature>
<protein>
    <submittedName>
        <fullName evidence="3">Uncharacterized protein</fullName>
    </submittedName>
</protein>
<organism evidence="3">
    <name type="scientific">Ananas comosus var. bracteatus</name>
    <name type="common">red pineapple</name>
    <dbReference type="NCBI Taxonomy" id="296719"/>
    <lineage>
        <taxon>Eukaryota</taxon>
        <taxon>Viridiplantae</taxon>
        <taxon>Streptophyta</taxon>
        <taxon>Embryophyta</taxon>
        <taxon>Tracheophyta</taxon>
        <taxon>Spermatophyta</taxon>
        <taxon>Magnoliopsida</taxon>
        <taxon>Liliopsida</taxon>
        <taxon>Poales</taxon>
        <taxon>Bromeliaceae</taxon>
        <taxon>Bromelioideae</taxon>
        <taxon>Ananas</taxon>
    </lineage>
</organism>
<dbReference type="GO" id="GO:0005385">
    <property type="term" value="F:zinc ion transmembrane transporter activity"/>
    <property type="evidence" value="ECO:0007669"/>
    <property type="project" value="TreeGrafter"/>
</dbReference>
<dbReference type="GO" id="GO:0005886">
    <property type="term" value="C:plasma membrane"/>
    <property type="evidence" value="ECO:0007669"/>
    <property type="project" value="TreeGrafter"/>
</dbReference>
<keyword evidence="2" id="KW-0812">Transmembrane</keyword>
<gene>
    <name evidence="3" type="ORF">CB5_LOCUS29364</name>
</gene>
<dbReference type="AlphaFoldDB" id="A0A6V7QSL8"/>
<proteinExistence type="predicted"/>